<dbReference type="Proteomes" id="UP000245119">
    <property type="component" value="Linkage Group LG2"/>
</dbReference>
<dbReference type="PROSITE" id="PS50850">
    <property type="entry name" value="MFS"/>
    <property type="match status" value="1"/>
</dbReference>
<dbReference type="InterPro" id="IPR005828">
    <property type="entry name" value="MFS_sugar_transport-like"/>
</dbReference>
<keyword evidence="2 6" id="KW-0812">Transmembrane</keyword>
<comment type="subcellular location">
    <subcellularLocation>
        <location evidence="1">Membrane</location>
        <topology evidence="1">Multi-pass membrane protein</topology>
    </subcellularLocation>
</comment>
<gene>
    <name evidence="8" type="ORF">C0Q70_04120</name>
</gene>
<keyword evidence="9" id="KW-1185">Reference proteome</keyword>
<evidence type="ECO:0000256" key="3">
    <source>
        <dbReference type="ARBA" id="ARBA00022989"/>
    </source>
</evidence>
<dbReference type="InterPro" id="IPR036259">
    <property type="entry name" value="MFS_trans_sf"/>
</dbReference>
<dbReference type="SUPFAM" id="SSF103473">
    <property type="entry name" value="MFS general substrate transporter"/>
    <property type="match status" value="1"/>
</dbReference>
<evidence type="ECO:0000256" key="4">
    <source>
        <dbReference type="ARBA" id="ARBA00023136"/>
    </source>
</evidence>
<sequence length="539" mass="60047">MESLMEEAGTRGRFQVLMVTAFKVGMLPVAWSMMQMSFVGLVPDWWCEPPSGSIFSYGNWSRDNATFHSCTRQNETCQNLIFDDSVRTVVNEWSLVCDLSYVKPMMTSLQMAGVLVGALLGGQMSDSLGRRLTVYATSLTHTVCCVVAAFSVSWQMFAVMRTLTGVTLGVYLVASFSFPLEFVSPAWRQTVAFIPGWSFGIFLFSLIAWLFPHWSYLHIALAILSVPFLLTWFVMPESARWLAVKGRLEEAEAVIELVARVNRRQKPPDTLDRLRKVVEKEQKTGQGRRYTYIDVYRGWRMAFTSLVLNFMWFCMSFCYYGISFGVTGLSGNLYLNIFLMAAVEIPSNFSTVFLSERLGRRWTIFLFSLICSLSSFSILIVDLTVPKDKTAVITMGLAMVSKLAVGAARLSILTFTSEQYPTVIRNLGYGASNTISRVGGALAPVLLNMDTDKEVVRGYVVVGVLLAVSGFATLLLRETKGQALKDSLEVIAEESEKVERSSEGTNEGDRTSSEPSVHEMTVWTVNSEVASNETVSVKL</sequence>
<reference evidence="8 9" key="1">
    <citation type="submission" date="2018-04" db="EMBL/GenBank/DDBJ databases">
        <title>The genome of golden apple snail Pomacea canaliculata provides insight into stress tolerance and invasive adaptation.</title>
        <authorList>
            <person name="Liu C."/>
            <person name="Liu B."/>
            <person name="Ren Y."/>
            <person name="Zhang Y."/>
            <person name="Wang H."/>
            <person name="Li S."/>
            <person name="Jiang F."/>
            <person name="Yin L."/>
            <person name="Zhang G."/>
            <person name="Qian W."/>
            <person name="Fan W."/>
        </authorList>
    </citation>
    <scope>NUCLEOTIDE SEQUENCE [LARGE SCALE GENOMIC DNA]</scope>
    <source>
        <strain evidence="8">SZHN2017</strain>
        <tissue evidence="8">Muscle</tissue>
    </source>
</reference>
<evidence type="ECO:0000313" key="9">
    <source>
        <dbReference type="Proteomes" id="UP000245119"/>
    </source>
</evidence>
<organism evidence="8 9">
    <name type="scientific">Pomacea canaliculata</name>
    <name type="common">Golden apple snail</name>
    <dbReference type="NCBI Taxonomy" id="400727"/>
    <lineage>
        <taxon>Eukaryota</taxon>
        <taxon>Metazoa</taxon>
        <taxon>Spiralia</taxon>
        <taxon>Lophotrochozoa</taxon>
        <taxon>Mollusca</taxon>
        <taxon>Gastropoda</taxon>
        <taxon>Caenogastropoda</taxon>
        <taxon>Architaenioglossa</taxon>
        <taxon>Ampullarioidea</taxon>
        <taxon>Ampullariidae</taxon>
        <taxon>Pomacea</taxon>
    </lineage>
</organism>
<name>A0A2T7PUL7_POMCA</name>
<feature type="transmembrane region" description="Helical" evidence="6">
    <location>
        <begin position="362"/>
        <end position="381"/>
    </location>
</feature>
<dbReference type="GO" id="GO:0022857">
    <property type="term" value="F:transmembrane transporter activity"/>
    <property type="evidence" value="ECO:0007669"/>
    <property type="project" value="InterPro"/>
</dbReference>
<dbReference type="PANTHER" id="PTHR24064">
    <property type="entry name" value="SOLUTE CARRIER FAMILY 22 MEMBER"/>
    <property type="match status" value="1"/>
</dbReference>
<dbReference type="GO" id="GO:0016020">
    <property type="term" value="C:membrane"/>
    <property type="evidence" value="ECO:0007669"/>
    <property type="project" value="UniProtKB-SubCell"/>
</dbReference>
<comment type="caution">
    <text evidence="8">The sequence shown here is derived from an EMBL/GenBank/DDBJ whole genome shotgun (WGS) entry which is preliminary data.</text>
</comment>
<feature type="transmembrane region" description="Helical" evidence="6">
    <location>
        <begin position="393"/>
        <end position="415"/>
    </location>
</feature>
<proteinExistence type="predicted"/>
<dbReference type="InterPro" id="IPR005829">
    <property type="entry name" value="Sugar_transporter_CS"/>
</dbReference>
<evidence type="ECO:0000256" key="6">
    <source>
        <dbReference type="SAM" id="Phobius"/>
    </source>
</evidence>
<feature type="transmembrane region" description="Helical" evidence="6">
    <location>
        <begin position="334"/>
        <end position="355"/>
    </location>
</feature>
<dbReference type="PROSITE" id="PS00217">
    <property type="entry name" value="SUGAR_TRANSPORT_2"/>
    <property type="match status" value="1"/>
</dbReference>
<evidence type="ECO:0000313" key="8">
    <source>
        <dbReference type="EMBL" id="PVD37125.1"/>
    </source>
</evidence>
<dbReference type="PROSITE" id="PS00216">
    <property type="entry name" value="SUGAR_TRANSPORT_1"/>
    <property type="match status" value="2"/>
</dbReference>
<evidence type="ECO:0000256" key="1">
    <source>
        <dbReference type="ARBA" id="ARBA00004141"/>
    </source>
</evidence>
<protein>
    <recommendedName>
        <fullName evidence="7">Major facilitator superfamily (MFS) profile domain-containing protein</fullName>
    </recommendedName>
</protein>
<dbReference type="EMBL" id="PZQS01000002">
    <property type="protein sequence ID" value="PVD37125.1"/>
    <property type="molecule type" value="Genomic_DNA"/>
</dbReference>
<feature type="transmembrane region" description="Helical" evidence="6">
    <location>
        <begin position="190"/>
        <end position="210"/>
    </location>
</feature>
<dbReference type="AlphaFoldDB" id="A0A2T7PUL7"/>
<keyword evidence="3 6" id="KW-1133">Transmembrane helix</keyword>
<feature type="transmembrane region" description="Helical" evidence="6">
    <location>
        <begin position="12"/>
        <end position="31"/>
    </location>
</feature>
<evidence type="ECO:0000259" key="7">
    <source>
        <dbReference type="PROSITE" id="PS50850"/>
    </source>
</evidence>
<feature type="transmembrane region" description="Helical" evidence="6">
    <location>
        <begin position="158"/>
        <end position="178"/>
    </location>
</feature>
<feature type="transmembrane region" description="Helical" evidence="6">
    <location>
        <begin position="132"/>
        <end position="152"/>
    </location>
</feature>
<dbReference type="OrthoDB" id="3936150at2759"/>
<feature type="transmembrane region" description="Helical" evidence="6">
    <location>
        <begin position="459"/>
        <end position="476"/>
    </location>
</feature>
<feature type="transmembrane region" description="Helical" evidence="6">
    <location>
        <begin position="216"/>
        <end position="235"/>
    </location>
</feature>
<evidence type="ECO:0000256" key="5">
    <source>
        <dbReference type="SAM" id="MobiDB-lite"/>
    </source>
</evidence>
<accession>A0A2T7PUL7</accession>
<feature type="compositionally biased region" description="Basic and acidic residues" evidence="5">
    <location>
        <begin position="495"/>
        <end position="512"/>
    </location>
</feature>
<feature type="domain" description="Major facilitator superfamily (MFS) profile" evidence="7">
    <location>
        <begin position="18"/>
        <end position="481"/>
    </location>
</feature>
<feature type="region of interest" description="Disordered" evidence="5">
    <location>
        <begin position="495"/>
        <end position="519"/>
    </location>
</feature>
<dbReference type="Pfam" id="PF00083">
    <property type="entry name" value="Sugar_tr"/>
    <property type="match status" value="1"/>
</dbReference>
<feature type="transmembrane region" description="Helical" evidence="6">
    <location>
        <begin position="298"/>
        <end position="322"/>
    </location>
</feature>
<evidence type="ECO:0000256" key="2">
    <source>
        <dbReference type="ARBA" id="ARBA00022692"/>
    </source>
</evidence>
<dbReference type="Gene3D" id="1.20.1250.20">
    <property type="entry name" value="MFS general substrate transporter like domains"/>
    <property type="match status" value="1"/>
</dbReference>
<feature type="transmembrane region" description="Helical" evidence="6">
    <location>
        <begin position="427"/>
        <end position="447"/>
    </location>
</feature>
<dbReference type="InterPro" id="IPR020846">
    <property type="entry name" value="MFS_dom"/>
</dbReference>
<keyword evidence="4 6" id="KW-0472">Membrane</keyword>
<dbReference type="OMA" id="CHPPANI"/>
<feature type="transmembrane region" description="Helical" evidence="6">
    <location>
        <begin position="101"/>
        <end position="120"/>
    </location>
</feature>